<dbReference type="PIRSF" id="PIRSF016493">
    <property type="entry name" value="Glycyl_aminpptds"/>
    <property type="match status" value="1"/>
</dbReference>
<evidence type="ECO:0000259" key="3">
    <source>
        <dbReference type="Pfam" id="PF17899"/>
    </source>
</evidence>
<dbReference type="AlphaFoldDB" id="A0A0P0USH7"/>
<accession>A0A0P0USH7</accession>
<dbReference type="InterPro" id="IPR040756">
    <property type="entry name" value="Peptidase_M61_N"/>
</dbReference>
<feature type="domain" description="Peptidase M61 N-terminal" evidence="3">
    <location>
        <begin position="4"/>
        <end position="173"/>
    </location>
</feature>
<sequence>MIYYQITPKNVNAHLFEVHLTLSNPNPLGQVFSLPNWIPGSYLVRDFTKHIVRIKAQSNGKSIKIKKLDKNHWIVQPCTNTIKLTYEVYAYDLSVRCAYLTNQRAFFNGSSVFLHALGFDQAPCEVTLNYPAEKVLGKWRCATTLTLKSKQQDSEIYTADNYEDLIDHPVEMADFSRFEFSVDNIPHAMTITGEHTTDIARLQDDLRCICQHHIDFFGGQVPFDEYLFLTLVTHKDYGGLEHKKSSSLICARKELPVIGKPDINPEYARFLALCSHEYFHAWWVKTVKPASFYNLDMSRENHTEQLWIFEGFTSYYDELSLLRTQLLSIEQYLTLFAQTISKVQRGTGRYKQSLAESSFDAWTKFYQQDENAPNAIVSYYTKGAVFAFVLDIEIRKRTNNKYSLDSVMRIIWQDYQTIGLEDDTVQTLVAEITQSDFSEFFDAYLYGVDDLPLKQAFDYIGINCEFIHKPGDLLNIGLGIDKTQKYAVVTHILDNSCVQNAGLYVRDKILSINGVKLKAKDLVKTLGSCNEGEMIKMGILRDKAPLEIKLNITLTEKSHCVLTPDAKSSQETLKRQKQWALPK</sequence>
<gene>
    <name evidence="4" type="ORF">BSEPE_0853</name>
</gene>
<dbReference type="Gene3D" id="2.30.42.10">
    <property type="match status" value="1"/>
</dbReference>
<protein>
    <submittedName>
        <fullName evidence="4">Peptidase M61</fullName>
    </submittedName>
</protein>
<feature type="domain" description="PDZ" evidence="2">
    <location>
        <begin position="476"/>
        <end position="551"/>
    </location>
</feature>
<dbReference type="InterPro" id="IPR007963">
    <property type="entry name" value="Peptidase_M61_catalytic"/>
</dbReference>
<evidence type="ECO:0000259" key="2">
    <source>
        <dbReference type="Pfam" id="PF13180"/>
    </source>
</evidence>
<feature type="domain" description="Peptidase M61 catalytic" evidence="1">
    <location>
        <begin position="270"/>
        <end position="385"/>
    </location>
</feature>
<dbReference type="EMBL" id="AP013042">
    <property type="protein sequence ID" value="BAS67845.1"/>
    <property type="molecule type" value="Genomic_DNA"/>
</dbReference>
<dbReference type="InterPro" id="IPR001478">
    <property type="entry name" value="PDZ"/>
</dbReference>
<dbReference type="OrthoDB" id="9778516at2"/>
<dbReference type="SUPFAM" id="SSF50156">
    <property type="entry name" value="PDZ domain-like"/>
    <property type="match status" value="1"/>
</dbReference>
<dbReference type="Pfam" id="PF13180">
    <property type="entry name" value="PDZ_2"/>
    <property type="match status" value="1"/>
</dbReference>
<dbReference type="SUPFAM" id="SSF55486">
    <property type="entry name" value="Metalloproteases ('zincins'), catalytic domain"/>
    <property type="match status" value="1"/>
</dbReference>
<dbReference type="InterPro" id="IPR024191">
    <property type="entry name" value="Peptidase_M61"/>
</dbReference>
<dbReference type="Pfam" id="PF05299">
    <property type="entry name" value="Peptidase_M61"/>
    <property type="match status" value="1"/>
</dbReference>
<proteinExistence type="predicted"/>
<name>A0A0P0USH7_9GAMM</name>
<dbReference type="Pfam" id="PF17899">
    <property type="entry name" value="Peptidase_M61_N"/>
    <property type="match status" value="1"/>
</dbReference>
<evidence type="ECO:0000313" key="4">
    <source>
        <dbReference type="EMBL" id="BAS67845.1"/>
    </source>
</evidence>
<reference evidence="4 5" key="1">
    <citation type="journal article" date="2000" name="Mar. Ecol. Prog. Ser.">
        <title>Phylogenetic characterization of endosymbionts in three hydrothermal vent mussels: influence on host distributions.</title>
        <authorList>
            <person name="Fujiwara Y."/>
            <person name="Takai K."/>
            <person name="Uematsu K."/>
            <person name="Tsuchida S."/>
            <person name="Hunt J.C."/>
            <person name="Hashimoto J."/>
        </authorList>
    </citation>
    <scope>NUCLEOTIDE SEQUENCE [LARGE SCALE GENOMIC DNA]</scope>
    <source>
        <strain evidence="4 5">Myojin Knoll</strain>
    </source>
</reference>
<dbReference type="Gene3D" id="1.10.390.10">
    <property type="entry name" value="Neutral Protease Domain 2"/>
    <property type="match status" value="1"/>
</dbReference>
<dbReference type="Proteomes" id="UP000067399">
    <property type="component" value="Chromosome"/>
</dbReference>
<reference evidence="4 5" key="2">
    <citation type="journal article" date="2016" name="ISME J.">
        <title>Heterogeneous composition of key metabolic gene clusters in a vent mussel symbiont population.</title>
        <authorList>
            <person name="Ikuta T."/>
            <person name="Takaki Y."/>
            <person name="Nagai Y."/>
            <person name="Shimamura S."/>
            <person name="Tsuda M."/>
            <person name="Kawagucci S."/>
            <person name="Aoki Y."/>
            <person name="Inoue K."/>
            <person name="Teruya M."/>
            <person name="Satou K."/>
            <person name="Teruya K."/>
            <person name="Shimoji M."/>
            <person name="Tamotsu H."/>
            <person name="Hirano T."/>
            <person name="Maruyama T."/>
            <person name="Yoshida T."/>
        </authorList>
    </citation>
    <scope>NUCLEOTIDE SEQUENCE [LARGE SCALE GENOMIC DNA]</scope>
    <source>
        <strain evidence="4 5">Myojin Knoll</strain>
    </source>
</reference>
<dbReference type="RefSeq" id="WP_066044485.1">
    <property type="nucleotide sequence ID" value="NZ_AP013042.1"/>
</dbReference>
<dbReference type="KEGG" id="ebh:BSEPE_0853"/>
<evidence type="ECO:0000313" key="5">
    <source>
        <dbReference type="Proteomes" id="UP000067399"/>
    </source>
</evidence>
<keyword evidence="5" id="KW-1185">Reference proteome</keyword>
<dbReference type="InterPro" id="IPR027268">
    <property type="entry name" value="Peptidase_M4/M1_CTD_sf"/>
</dbReference>
<dbReference type="Gene3D" id="2.60.40.3650">
    <property type="match status" value="1"/>
</dbReference>
<dbReference type="InterPro" id="IPR036034">
    <property type="entry name" value="PDZ_sf"/>
</dbReference>
<organism evidence="4 5">
    <name type="scientific">endosymbiont of Bathymodiolus septemdierum str. Myojin knoll</name>
    <dbReference type="NCBI Taxonomy" id="1303921"/>
    <lineage>
        <taxon>Bacteria</taxon>
        <taxon>Pseudomonadati</taxon>
        <taxon>Pseudomonadota</taxon>
        <taxon>Gammaproteobacteria</taxon>
        <taxon>sulfur-oxidizing symbionts</taxon>
    </lineage>
</organism>
<dbReference type="STRING" id="1303921.BSEPE_0853"/>
<evidence type="ECO:0000259" key="1">
    <source>
        <dbReference type="Pfam" id="PF05299"/>
    </source>
</evidence>